<evidence type="ECO:0000313" key="2">
    <source>
        <dbReference type="Proteomes" id="UP001337681"/>
    </source>
</evidence>
<dbReference type="PROSITE" id="PS51197">
    <property type="entry name" value="HTH_RRF2_2"/>
    <property type="match status" value="1"/>
</dbReference>
<dbReference type="Proteomes" id="UP001337681">
    <property type="component" value="Unassembled WGS sequence"/>
</dbReference>
<dbReference type="NCBIfam" id="TIGR00738">
    <property type="entry name" value="rrf2_super"/>
    <property type="match status" value="1"/>
</dbReference>
<dbReference type="Gene3D" id="1.10.10.10">
    <property type="entry name" value="Winged helix-like DNA-binding domain superfamily/Winged helix DNA-binding domain"/>
    <property type="match status" value="1"/>
</dbReference>
<gene>
    <name evidence="1" type="ORF">VRU49_10085</name>
</gene>
<reference evidence="1 2" key="1">
    <citation type="submission" date="2024-01" db="EMBL/GenBank/DDBJ databases">
        <title>Pedobacter sp. nov., isolated from oil-contaminated soil.</title>
        <authorList>
            <person name="Le N.T.T."/>
        </authorList>
    </citation>
    <scope>NUCLEOTIDE SEQUENCE [LARGE SCALE GENOMIC DNA]</scope>
    <source>
        <strain evidence="1 2">VNH31</strain>
    </source>
</reference>
<dbReference type="PANTHER" id="PTHR33221">
    <property type="entry name" value="WINGED HELIX-TURN-HELIX TRANSCRIPTIONAL REGULATOR, RRF2 FAMILY"/>
    <property type="match status" value="1"/>
</dbReference>
<sequence>MFSKACEYGIKAMIYIATQSLNHTRVKIGDVAKNSGSPEAFTAKILGLLTKHNIVNSLKGPYGGFEIDLLRMKQIKISEIVFAIDGDSIYNGCALGLSECNNDKPCPMHDRFLKVRTELKHMLETTTIYELATELKSGNSVLMK</sequence>
<accession>A0ABU7H3D0</accession>
<protein>
    <submittedName>
        <fullName evidence="1">Rrf2 family transcriptional regulator</fullName>
    </submittedName>
</protein>
<dbReference type="InterPro" id="IPR036390">
    <property type="entry name" value="WH_DNA-bd_sf"/>
</dbReference>
<dbReference type="PANTHER" id="PTHR33221:SF15">
    <property type="entry name" value="HTH-TYPE TRANSCRIPTIONAL REGULATOR YWGB-RELATED"/>
    <property type="match status" value="1"/>
</dbReference>
<dbReference type="Pfam" id="PF02082">
    <property type="entry name" value="Rrf2"/>
    <property type="match status" value="1"/>
</dbReference>
<proteinExistence type="predicted"/>
<evidence type="ECO:0000313" key="1">
    <source>
        <dbReference type="EMBL" id="MEE1885765.1"/>
    </source>
</evidence>
<comment type="caution">
    <text evidence="1">The sequence shown here is derived from an EMBL/GenBank/DDBJ whole genome shotgun (WGS) entry which is preliminary data.</text>
</comment>
<name>A0ABU7H3D0_9SPHI</name>
<keyword evidence="2" id="KW-1185">Reference proteome</keyword>
<dbReference type="RefSeq" id="WP_330146660.1">
    <property type="nucleotide sequence ID" value="NZ_JAZDQU010000002.1"/>
</dbReference>
<dbReference type="InterPro" id="IPR036388">
    <property type="entry name" value="WH-like_DNA-bd_sf"/>
</dbReference>
<dbReference type="InterPro" id="IPR000944">
    <property type="entry name" value="Tscrpt_reg_Rrf2"/>
</dbReference>
<organism evidence="1 2">
    <name type="scientific">Pedobacter flavus</name>
    <dbReference type="NCBI Taxonomy" id="3113906"/>
    <lineage>
        <taxon>Bacteria</taxon>
        <taxon>Pseudomonadati</taxon>
        <taxon>Bacteroidota</taxon>
        <taxon>Sphingobacteriia</taxon>
        <taxon>Sphingobacteriales</taxon>
        <taxon>Sphingobacteriaceae</taxon>
        <taxon>Pedobacter</taxon>
    </lineage>
</organism>
<dbReference type="SUPFAM" id="SSF46785">
    <property type="entry name" value="Winged helix' DNA-binding domain"/>
    <property type="match status" value="1"/>
</dbReference>
<dbReference type="EMBL" id="JAZDQU010000002">
    <property type="protein sequence ID" value="MEE1885765.1"/>
    <property type="molecule type" value="Genomic_DNA"/>
</dbReference>